<dbReference type="AlphaFoldDB" id="A0AAD7ZTI8"/>
<protein>
    <recommendedName>
        <fullName evidence="4">Prothymosin alpha</fullName>
    </recommendedName>
</protein>
<proteinExistence type="predicted"/>
<gene>
    <name evidence="2" type="ORF">L9F63_002403</name>
</gene>
<feature type="compositionally biased region" description="Basic and acidic residues" evidence="1">
    <location>
        <begin position="98"/>
        <end position="107"/>
    </location>
</feature>
<sequence length="118" mass="12336">MADTVAETKDTTVGTPEKKEVEKKVVEVVDEDSKASENGDLEIKPKENGTGDEKDDDSNEKVESAENGDSIDSVEVTATKRKSEGGDAPEGTPAEGASPEKKAKLDEAEANGEAEAVA</sequence>
<feature type="region of interest" description="Disordered" evidence="1">
    <location>
        <begin position="1"/>
        <end position="118"/>
    </location>
</feature>
<evidence type="ECO:0000256" key="1">
    <source>
        <dbReference type="SAM" id="MobiDB-lite"/>
    </source>
</evidence>
<feature type="compositionally biased region" description="Basic and acidic residues" evidence="1">
    <location>
        <begin position="1"/>
        <end position="52"/>
    </location>
</feature>
<keyword evidence="3" id="KW-1185">Reference proteome</keyword>
<evidence type="ECO:0008006" key="4">
    <source>
        <dbReference type="Google" id="ProtNLM"/>
    </source>
</evidence>
<accession>A0AAD7ZTI8</accession>
<reference evidence="2" key="2">
    <citation type="submission" date="2023-05" db="EMBL/GenBank/DDBJ databases">
        <authorList>
            <person name="Fouks B."/>
        </authorList>
    </citation>
    <scope>NUCLEOTIDE SEQUENCE</scope>
    <source>
        <strain evidence="2">Stay&amp;Tobe</strain>
        <tissue evidence="2">Testes</tissue>
    </source>
</reference>
<evidence type="ECO:0000313" key="3">
    <source>
        <dbReference type="Proteomes" id="UP001233999"/>
    </source>
</evidence>
<dbReference type="Proteomes" id="UP001233999">
    <property type="component" value="Unassembled WGS sequence"/>
</dbReference>
<dbReference type="EMBL" id="JASPKZ010007248">
    <property type="protein sequence ID" value="KAJ9585812.1"/>
    <property type="molecule type" value="Genomic_DNA"/>
</dbReference>
<evidence type="ECO:0000313" key="2">
    <source>
        <dbReference type="EMBL" id="KAJ9585812.1"/>
    </source>
</evidence>
<comment type="caution">
    <text evidence="2">The sequence shown here is derived from an EMBL/GenBank/DDBJ whole genome shotgun (WGS) entry which is preliminary data.</text>
</comment>
<reference evidence="2" key="1">
    <citation type="journal article" date="2023" name="IScience">
        <title>Live-bearing cockroach genome reveals convergent evolutionary mechanisms linked to viviparity in insects and beyond.</title>
        <authorList>
            <person name="Fouks B."/>
            <person name="Harrison M.C."/>
            <person name="Mikhailova A.A."/>
            <person name="Marchal E."/>
            <person name="English S."/>
            <person name="Carruthers M."/>
            <person name="Jennings E.C."/>
            <person name="Chiamaka E.L."/>
            <person name="Frigard R.A."/>
            <person name="Pippel M."/>
            <person name="Attardo G.M."/>
            <person name="Benoit J.B."/>
            <person name="Bornberg-Bauer E."/>
            <person name="Tobe S.S."/>
        </authorList>
    </citation>
    <scope>NUCLEOTIDE SEQUENCE</scope>
    <source>
        <strain evidence="2">Stay&amp;Tobe</strain>
    </source>
</reference>
<name>A0AAD7ZTI8_DIPPU</name>
<organism evidence="2 3">
    <name type="scientific">Diploptera punctata</name>
    <name type="common">Pacific beetle cockroach</name>
    <dbReference type="NCBI Taxonomy" id="6984"/>
    <lineage>
        <taxon>Eukaryota</taxon>
        <taxon>Metazoa</taxon>
        <taxon>Ecdysozoa</taxon>
        <taxon>Arthropoda</taxon>
        <taxon>Hexapoda</taxon>
        <taxon>Insecta</taxon>
        <taxon>Pterygota</taxon>
        <taxon>Neoptera</taxon>
        <taxon>Polyneoptera</taxon>
        <taxon>Dictyoptera</taxon>
        <taxon>Blattodea</taxon>
        <taxon>Blaberoidea</taxon>
        <taxon>Blaberidae</taxon>
        <taxon>Diplopterinae</taxon>
        <taxon>Diploptera</taxon>
    </lineage>
</organism>